<gene>
    <name evidence="1" type="ORF">THS5294_00094</name>
</gene>
<evidence type="ECO:0000313" key="2">
    <source>
        <dbReference type="Proteomes" id="UP000051298"/>
    </source>
</evidence>
<dbReference type="Proteomes" id="UP000051298">
    <property type="component" value="Unassembled WGS sequence"/>
</dbReference>
<accession>A0A0P1EVL8</accession>
<name>A0A0P1EVL8_9RHOB</name>
<dbReference type="EMBL" id="CYRX01000005">
    <property type="protein sequence ID" value="CUH58815.1"/>
    <property type="molecule type" value="Genomic_DNA"/>
</dbReference>
<dbReference type="eggNOG" id="ENOG5032SGB">
    <property type="taxonomic scope" value="Bacteria"/>
</dbReference>
<protein>
    <recommendedName>
        <fullName evidence="3">DUF2948 domain-containing protein</fullName>
    </recommendedName>
</protein>
<dbReference type="AlphaFoldDB" id="A0A0P1EVL8"/>
<proteinExistence type="predicted"/>
<dbReference type="STRING" id="266809.PM03_06715"/>
<dbReference type="RefSeq" id="WP_038006182.1">
    <property type="nucleotide sequence ID" value="NZ_CYRX01000005.1"/>
</dbReference>
<evidence type="ECO:0008006" key="3">
    <source>
        <dbReference type="Google" id="ProtNLM"/>
    </source>
</evidence>
<reference evidence="1 2" key="1">
    <citation type="submission" date="2015-09" db="EMBL/GenBank/DDBJ databases">
        <authorList>
            <consortium name="Swine Surveillance"/>
        </authorList>
    </citation>
    <scope>NUCLEOTIDE SEQUENCE [LARGE SCALE GENOMIC DNA]</scope>
    <source>
        <strain evidence="1 2">CECT 5294</strain>
    </source>
</reference>
<dbReference type="Pfam" id="PF11164">
    <property type="entry name" value="DUF2948"/>
    <property type="match status" value="1"/>
</dbReference>
<evidence type="ECO:0000313" key="1">
    <source>
        <dbReference type="EMBL" id="CUH58815.1"/>
    </source>
</evidence>
<organism evidence="1 2">
    <name type="scientific">Thalassobacter stenotrophicus</name>
    <dbReference type="NCBI Taxonomy" id="266809"/>
    <lineage>
        <taxon>Bacteria</taxon>
        <taxon>Pseudomonadati</taxon>
        <taxon>Pseudomonadota</taxon>
        <taxon>Alphaproteobacteria</taxon>
        <taxon>Rhodobacterales</taxon>
        <taxon>Roseobacteraceae</taxon>
        <taxon>Thalassobacter</taxon>
    </lineage>
</organism>
<dbReference type="InterPro" id="IPR021335">
    <property type="entry name" value="DUF2948"/>
</dbReference>
<sequence>MSDATFQDGAEAPLRLIARDEEDLRVISACLQDAVFAGDQIHWDAKKRALTVLVNRFRWEDAARRTERVRALLRIDGVLRVQSSGVSRDADIVLSALALSWAAAADGAGRLELVLAGDGALGMDVECLEVSLADVTRPYAAPSNTRPGHPDV</sequence>